<keyword evidence="2" id="KW-1185">Reference proteome</keyword>
<sequence>MCGRNAPPAPRPPQLLHTQLPQPWGQRACSHQRLHPLFLAQHKLPPGGHGPKNAAPVTAAAAITAIPTAAIPTAAIPIAVALGATVAPADSVPAEAIDETGIYV</sequence>
<dbReference type="Proteomes" id="UP000747399">
    <property type="component" value="Unassembled WGS sequence"/>
</dbReference>
<comment type="caution">
    <text evidence="1">The sequence shown here is derived from an EMBL/GenBank/DDBJ whole genome shotgun (WGS) entry which is preliminary data.</text>
</comment>
<accession>A0A8J4B883</accession>
<dbReference type="EMBL" id="BNCO01000021">
    <property type="protein sequence ID" value="GIL55419.1"/>
    <property type="molecule type" value="Genomic_DNA"/>
</dbReference>
<evidence type="ECO:0000313" key="2">
    <source>
        <dbReference type="Proteomes" id="UP000747399"/>
    </source>
</evidence>
<evidence type="ECO:0000313" key="1">
    <source>
        <dbReference type="EMBL" id="GIL55419.1"/>
    </source>
</evidence>
<protein>
    <submittedName>
        <fullName evidence="1">Uncharacterized protein</fullName>
    </submittedName>
</protein>
<dbReference type="AlphaFoldDB" id="A0A8J4B883"/>
<gene>
    <name evidence="1" type="ORF">Vafri_10973</name>
</gene>
<reference evidence="1" key="1">
    <citation type="journal article" date="2021" name="Proc. Natl. Acad. Sci. U.S.A.">
        <title>Three genomes in the algal genus Volvox reveal the fate of a haploid sex-determining region after a transition to homothallism.</title>
        <authorList>
            <person name="Yamamoto K."/>
            <person name="Hamaji T."/>
            <person name="Kawai-Toyooka H."/>
            <person name="Matsuzaki R."/>
            <person name="Takahashi F."/>
            <person name="Nishimura Y."/>
            <person name="Kawachi M."/>
            <person name="Noguchi H."/>
            <person name="Minakuchi Y."/>
            <person name="Umen J.G."/>
            <person name="Toyoda A."/>
            <person name="Nozaki H."/>
        </authorList>
    </citation>
    <scope>NUCLEOTIDE SEQUENCE</scope>
    <source>
        <strain evidence="1">NIES-3780</strain>
    </source>
</reference>
<organism evidence="1 2">
    <name type="scientific">Volvox africanus</name>
    <dbReference type="NCBI Taxonomy" id="51714"/>
    <lineage>
        <taxon>Eukaryota</taxon>
        <taxon>Viridiplantae</taxon>
        <taxon>Chlorophyta</taxon>
        <taxon>core chlorophytes</taxon>
        <taxon>Chlorophyceae</taxon>
        <taxon>CS clade</taxon>
        <taxon>Chlamydomonadales</taxon>
        <taxon>Volvocaceae</taxon>
        <taxon>Volvox</taxon>
    </lineage>
</organism>
<proteinExistence type="predicted"/>
<name>A0A8J4B883_9CHLO</name>